<dbReference type="Proteomes" id="UP000199513">
    <property type="component" value="Unassembled WGS sequence"/>
</dbReference>
<evidence type="ECO:0000256" key="1">
    <source>
        <dbReference type="ARBA" id="ARBA00022857"/>
    </source>
</evidence>
<evidence type="ECO:0000313" key="2">
    <source>
        <dbReference type="EMBL" id="SFE62459.1"/>
    </source>
</evidence>
<evidence type="ECO:0000313" key="3">
    <source>
        <dbReference type="Proteomes" id="UP000199513"/>
    </source>
</evidence>
<organism evidence="2 3">
    <name type="scientific">Thermoflexibacter ruber</name>
    <dbReference type="NCBI Taxonomy" id="1003"/>
    <lineage>
        <taxon>Bacteria</taxon>
        <taxon>Pseudomonadati</taxon>
        <taxon>Bacteroidota</taxon>
        <taxon>Cytophagia</taxon>
        <taxon>Cytophagales</taxon>
        <taxon>Thermoflexibacteraceae</taxon>
        <taxon>Thermoflexibacter</taxon>
    </lineage>
</organism>
<keyword evidence="3" id="KW-1185">Reference proteome</keyword>
<dbReference type="GO" id="GO:0008218">
    <property type="term" value="P:bioluminescence"/>
    <property type="evidence" value="ECO:0007669"/>
    <property type="project" value="InterPro"/>
</dbReference>
<keyword evidence="1" id="KW-0521">NADP</keyword>
<dbReference type="EMBL" id="FONY01000004">
    <property type="protein sequence ID" value="SFE62459.1"/>
    <property type="molecule type" value="Genomic_DNA"/>
</dbReference>
<dbReference type="OrthoDB" id="1522941at2"/>
<dbReference type="STRING" id="1003.SAMN04488541_100447"/>
<dbReference type="InterPro" id="IPR008670">
    <property type="entry name" value="CoA_reduct_LuxC"/>
</dbReference>
<protein>
    <submittedName>
        <fullName evidence="2">Acyl-CoA reductase (LuxC)</fullName>
    </submittedName>
</protein>
<dbReference type="GO" id="GO:0003995">
    <property type="term" value="F:acyl-CoA dehydrogenase activity"/>
    <property type="evidence" value="ECO:0007669"/>
    <property type="project" value="InterPro"/>
</dbReference>
<name>A0A1I2C2A9_9BACT</name>
<dbReference type="AlphaFoldDB" id="A0A1I2C2A9"/>
<sequence length="335" mass="38535">MNKSYLIEIFLTLRKRIQELTPEDLTILSFHAQNENNWFTPENVQLALQGLVHYLEETTFRKWAESYPTPSHPRKIGVVMAGNIPMVGVHDLICVLVSGHFLQAKLSSSDSVLMKFLINTLLAIEPQLSHRIEIVEQLKGFDAVIATGSDNTARYFEYYFGKYPHVIRKNRTSVAILHGKESQGDLENLAKDIFTYYGLGCRNVTKIYIPENYDFTLFFKSIESFKKVFEHHKYVNNYDYNKSIYLVNKINHLDNGFLLLVENSSFFSPISVLHYEKYANLANLVENLELHKEKIQCIVGDSKLLSDCIHFGEAQTPIITDYADGVDTMEFLSKI</sequence>
<gene>
    <name evidence="2" type="ORF">SAMN04488541_100447</name>
</gene>
<dbReference type="Pfam" id="PF05893">
    <property type="entry name" value="LuxC"/>
    <property type="match status" value="1"/>
</dbReference>
<accession>A0A1I2C2A9</accession>
<dbReference type="RefSeq" id="WP_091539857.1">
    <property type="nucleotide sequence ID" value="NZ_FONY01000004.1"/>
</dbReference>
<proteinExistence type="predicted"/>
<reference evidence="2 3" key="1">
    <citation type="submission" date="2016-10" db="EMBL/GenBank/DDBJ databases">
        <authorList>
            <person name="de Groot N.N."/>
        </authorList>
    </citation>
    <scope>NUCLEOTIDE SEQUENCE [LARGE SCALE GENOMIC DNA]</scope>
    <source>
        <strain>GEY</strain>
        <strain evidence="3">DSM 9560</strain>
    </source>
</reference>